<protein>
    <submittedName>
        <fullName evidence="1">Uncharacterized protein</fullName>
    </submittedName>
</protein>
<reference evidence="1 2" key="1">
    <citation type="submission" date="2023-11" db="EMBL/GenBank/DDBJ databases">
        <title>Draft genome of Azohydromonas lata strain H1 (DSM1123), a polyhydroxyalkanoate producer.</title>
        <authorList>
            <person name="Traversa D."/>
            <person name="D'Addabbo P."/>
            <person name="Pazzani C."/>
            <person name="Manzari C."/>
            <person name="Chiara M."/>
            <person name="Scrascia M."/>
        </authorList>
    </citation>
    <scope>NUCLEOTIDE SEQUENCE [LARGE SCALE GENOMIC DNA]</scope>
    <source>
        <strain evidence="1 2">H1</strain>
    </source>
</reference>
<evidence type="ECO:0000313" key="2">
    <source>
        <dbReference type="Proteomes" id="UP001293718"/>
    </source>
</evidence>
<name>A0ABU5IK21_9BURK</name>
<dbReference type="Proteomes" id="UP001293718">
    <property type="component" value="Unassembled WGS sequence"/>
</dbReference>
<gene>
    <name evidence="1" type="ORF">SM757_21990</name>
</gene>
<proteinExistence type="predicted"/>
<keyword evidence="2" id="KW-1185">Reference proteome</keyword>
<comment type="caution">
    <text evidence="1">The sequence shown here is derived from an EMBL/GenBank/DDBJ whole genome shotgun (WGS) entry which is preliminary data.</text>
</comment>
<dbReference type="EMBL" id="JAXOJX010000041">
    <property type="protein sequence ID" value="MDZ5459252.1"/>
    <property type="molecule type" value="Genomic_DNA"/>
</dbReference>
<dbReference type="RefSeq" id="WP_322467037.1">
    <property type="nucleotide sequence ID" value="NZ_JAXOJX010000041.1"/>
</dbReference>
<organism evidence="1 2">
    <name type="scientific">Azohydromonas lata</name>
    <dbReference type="NCBI Taxonomy" id="45677"/>
    <lineage>
        <taxon>Bacteria</taxon>
        <taxon>Pseudomonadati</taxon>
        <taxon>Pseudomonadota</taxon>
        <taxon>Betaproteobacteria</taxon>
        <taxon>Burkholderiales</taxon>
        <taxon>Sphaerotilaceae</taxon>
        <taxon>Azohydromonas</taxon>
    </lineage>
</organism>
<sequence>MAINVEQAQRAAEVRRKCLRPLVPWTGRERTWAIEMVQRACAGERVPGYNLRLALDALAKPFAS</sequence>
<accession>A0ABU5IK21</accession>
<evidence type="ECO:0000313" key="1">
    <source>
        <dbReference type="EMBL" id="MDZ5459252.1"/>
    </source>
</evidence>